<dbReference type="PANTHER" id="PTHR43831">
    <property type="entry name" value="ISOBUTYRYL-COA DEHYDROGENASE"/>
    <property type="match status" value="1"/>
</dbReference>
<comment type="caution">
    <text evidence="6">The sequence shown here is derived from an EMBL/GenBank/DDBJ whole genome shotgun (WGS) entry which is preliminary data.</text>
</comment>
<evidence type="ECO:0000313" key="6">
    <source>
        <dbReference type="EMBL" id="MFC1401503.1"/>
    </source>
</evidence>
<dbReference type="Gene3D" id="2.40.110.10">
    <property type="entry name" value="Butyryl-CoA Dehydrogenase, subunit A, domain 2"/>
    <property type="match status" value="1"/>
</dbReference>
<evidence type="ECO:0000256" key="1">
    <source>
        <dbReference type="ARBA" id="ARBA00022630"/>
    </source>
</evidence>
<keyword evidence="7" id="KW-1185">Reference proteome</keyword>
<dbReference type="Pfam" id="PF02770">
    <property type="entry name" value="Acyl-CoA_dh_M"/>
    <property type="match status" value="1"/>
</dbReference>
<dbReference type="SUPFAM" id="SSF56645">
    <property type="entry name" value="Acyl-CoA dehydrogenase NM domain-like"/>
    <property type="match status" value="1"/>
</dbReference>
<accession>A0ABV6UJ62</accession>
<dbReference type="Gene3D" id="1.10.540.10">
    <property type="entry name" value="Acyl-CoA dehydrogenase/oxidase, N-terminal domain"/>
    <property type="match status" value="1"/>
</dbReference>
<dbReference type="InterPro" id="IPR036250">
    <property type="entry name" value="AcylCo_DH-like_C"/>
</dbReference>
<dbReference type="GO" id="GO:0016491">
    <property type="term" value="F:oxidoreductase activity"/>
    <property type="evidence" value="ECO:0007669"/>
    <property type="project" value="UniProtKB-KW"/>
</dbReference>
<keyword evidence="2 6" id="KW-0560">Oxidoreductase</keyword>
<evidence type="ECO:0000259" key="4">
    <source>
        <dbReference type="Pfam" id="PF02771"/>
    </source>
</evidence>
<reference evidence="6 7" key="1">
    <citation type="submission" date="2024-09" db="EMBL/GenBank/DDBJ databases">
        <authorList>
            <person name="Lee S.D."/>
        </authorList>
    </citation>
    <scope>NUCLEOTIDE SEQUENCE [LARGE SCALE GENOMIC DNA]</scope>
    <source>
        <strain evidence="6 7">N1-5</strain>
    </source>
</reference>
<dbReference type="PIRSF" id="PIRSF016578">
    <property type="entry name" value="HsaA"/>
    <property type="match status" value="1"/>
</dbReference>
<dbReference type="Gene3D" id="1.20.140.10">
    <property type="entry name" value="Butyryl-CoA Dehydrogenase, subunit A, domain 3"/>
    <property type="match status" value="1"/>
</dbReference>
<dbReference type="Pfam" id="PF02771">
    <property type="entry name" value="Acyl-CoA_dh_N"/>
    <property type="match status" value="1"/>
</dbReference>
<feature type="domain" description="Acyl-CoA dehydrogenase/oxidase N-terminal" evidence="4">
    <location>
        <begin position="23"/>
        <end position="89"/>
    </location>
</feature>
<dbReference type="InterPro" id="IPR046373">
    <property type="entry name" value="Acyl-CoA_Oxase/DH_mid-dom_sf"/>
</dbReference>
<name>A0ABV6UJ62_9ACTN</name>
<feature type="domain" description="Acyl-CoA oxidase/dehydrogenase middle" evidence="3">
    <location>
        <begin position="128"/>
        <end position="217"/>
    </location>
</feature>
<evidence type="ECO:0000259" key="5">
    <source>
        <dbReference type="Pfam" id="PF08028"/>
    </source>
</evidence>
<proteinExistence type="predicted"/>
<keyword evidence="1" id="KW-0285">Flavoprotein</keyword>
<dbReference type="InterPro" id="IPR009100">
    <property type="entry name" value="AcylCoA_DH/oxidase_NM_dom_sf"/>
</dbReference>
<dbReference type="CDD" id="cd00567">
    <property type="entry name" value="ACAD"/>
    <property type="match status" value="1"/>
</dbReference>
<dbReference type="InterPro" id="IPR013786">
    <property type="entry name" value="AcylCoA_DH/ox_N"/>
</dbReference>
<dbReference type="SUPFAM" id="SSF47203">
    <property type="entry name" value="Acyl-CoA dehydrogenase C-terminal domain-like"/>
    <property type="match status" value="1"/>
</dbReference>
<dbReference type="InterPro" id="IPR037069">
    <property type="entry name" value="AcylCoA_DH/ox_N_sf"/>
</dbReference>
<dbReference type="EC" id="1.-.-.-" evidence="6"/>
<feature type="domain" description="Acyl-CoA dehydrogenase C-terminal" evidence="5">
    <location>
        <begin position="248"/>
        <end position="369"/>
    </location>
</feature>
<dbReference type="InterPro" id="IPR013107">
    <property type="entry name" value="Acyl-CoA_DH_C"/>
</dbReference>
<protein>
    <submittedName>
        <fullName evidence="6">Acyl-CoA dehydrogenase family protein</fullName>
        <ecNumber evidence="6">1.-.-.-</ecNumber>
    </submittedName>
</protein>
<sequence>MSSPPLLELTPPALDRLPELTAVLAADAAEHDRDARFPYRGVAAVHQAGLLTATVGRAHGGPGAGLADTVRILQALGAGDPAVALVTAMTLFTHAAQTRSSDWPQESYELLLHESTTRPVLVNALRVEPELGSPVRGGLPRTVAVPRGDHWELTGHKIFSTGAEALGWMLVWARTDEPVPRVGSFLVRGGSEGVTVLPTWNHLGLRASRSDDVLLEAVRVPLGQVAGLAEPGSGGGRDETGGAWNSLGLTALYLGVARAAQQWLTGFLHERVPSALGAPLATLPRFQTAVGEIDIALSGAERLVRALAADVDAGDPAAARQAGGAKVLGTRAAIGAVEQAVALVGNHGLTYDNPLQRHHRDVLCSRVHTPQDDMSLLAAGRAALGPVATSVKGN</sequence>
<dbReference type="InterPro" id="IPR006091">
    <property type="entry name" value="Acyl-CoA_Oxase/DH_mid-dom"/>
</dbReference>
<dbReference type="Proteomes" id="UP001592528">
    <property type="component" value="Unassembled WGS sequence"/>
</dbReference>
<dbReference type="InterPro" id="IPR052547">
    <property type="entry name" value="Mito_Isobutyryl-CoADH"/>
</dbReference>
<gene>
    <name evidence="6" type="ORF">ACEZDJ_09400</name>
</gene>
<dbReference type="PANTHER" id="PTHR43831:SF1">
    <property type="entry name" value="ISOBUTYRYL-COA DEHYDROGENASE, MITOCHONDRIAL"/>
    <property type="match status" value="1"/>
</dbReference>
<evidence type="ECO:0000256" key="2">
    <source>
        <dbReference type="ARBA" id="ARBA00023002"/>
    </source>
</evidence>
<evidence type="ECO:0000313" key="7">
    <source>
        <dbReference type="Proteomes" id="UP001592528"/>
    </source>
</evidence>
<organism evidence="6 7">
    <name type="scientific">Streptacidiphilus cavernicola</name>
    <dbReference type="NCBI Taxonomy" id="3342716"/>
    <lineage>
        <taxon>Bacteria</taxon>
        <taxon>Bacillati</taxon>
        <taxon>Actinomycetota</taxon>
        <taxon>Actinomycetes</taxon>
        <taxon>Kitasatosporales</taxon>
        <taxon>Streptomycetaceae</taxon>
        <taxon>Streptacidiphilus</taxon>
    </lineage>
</organism>
<dbReference type="EMBL" id="JBHEZZ010000004">
    <property type="protein sequence ID" value="MFC1401503.1"/>
    <property type="molecule type" value="Genomic_DNA"/>
</dbReference>
<dbReference type="RefSeq" id="WP_030259878.1">
    <property type="nucleotide sequence ID" value="NZ_JBHEZZ010000004.1"/>
</dbReference>
<evidence type="ECO:0000259" key="3">
    <source>
        <dbReference type="Pfam" id="PF02770"/>
    </source>
</evidence>
<dbReference type="Pfam" id="PF08028">
    <property type="entry name" value="Acyl-CoA_dh_2"/>
    <property type="match status" value="1"/>
</dbReference>